<name>A0ABR4PTA5_9HELO</name>
<keyword evidence="3" id="KW-0808">Transferase</keyword>
<dbReference type="Pfam" id="PF00107">
    <property type="entry name" value="ADH_zinc_N"/>
    <property type="match status" value="1"/>
</dbReference>
<dbReference type="SUPFAM" id="SSF53335">
    <property type="entry name" value="S-adenosyl-L-methionine-dependent methyltransferases"/>
    <property type="match status" value="1"/>
</dbReference>
<evidence type="ECO:0000259" key="7">
    <source>
        <dbReference type="PROSITE" id="PS50075"/>
    </source>
</evidence>
<dbReference type="InterPro" id="IPR057326">
    <property type="entry name" value="KR_dom"/>
</dbReference>
<dbReference type="PROSITE" id="PS50075">
    <property type="entry name" value="CARRIER"/>
    <property type="match status" value="1"/>
</dbReference>
<dbReference type="Pfam" id="PF08240">
    <property type="entry name" value="ADH_N"/>
    <property type="match status" value="1"/>
</dbReference>
<evidence type="ECO:0000256" key="4">
    <source>
        <dbReference type="ARBA" id="ARBA00022857"/>
    </source>
</evidence>
<feature type="domain" description="Carrier" evidence="7">
    <location>
        <begin position="1143"/>
        <end position="1220"/>
    </location>
</feature>
<dbReference type="InterPro" id="IPR013968">
    <property type="entry name" value="PKS_KR"/>
</dbReference>
<organism evidence="8 9">
    <name type="scientific">Phlyctema vagabunda</name>
    <dbReference type="NCBI Taxonomy" id="108571"/>
    <lineage>
        <taxon>Eukaryota</taxon>
        <taxon>Fungi</taxon>
        <taxon>Dikarya</taxon>
        <taxon>Ascomycota</taxon>
        <taxon>Pezizomycotina</taxon>
        <taxon>Leotiomycetes</taxon>
        <taxon>Helotiales</taxon>
        <taxon>Dermateaceae</taxon>
        <taxon>Phlyctema</taxon>
    </lineage>
</organism>
<comment type="caution">
    <text evidence="8">The sequence shown here is derived from an EMBL/GenBank/DDBJ whole genome shotgun (WGS) entry which is preliminary data.</text>
</comment>
<dbReference type="InterPro" id="IPR036736">
    <property type="entry name" value="ACP-like_sf"/>
</dbReference>
<dbReference type="Pfam" id="PF08242">
    <property type="entry name" value="Methyltransf_12"/>
    <property type="match status" value="1"/>
</dbReference>
<dbReference type="InterPro" id="IPR020806">
    <property type="entry name" value="PKS_PP-bd"/>
</dbReference>
<dbReference type="InterPro" id="IPR011032">
    <property type="entry name" value="GroES-like_sf"/>
</dbReference>
<dbReference type="Gene3D" id="3.40.50.720">
    <property type="entry name" value="NAD(P)-binding Rossmann-like Domain"/>
    <property type="match status" value="2"/>
</dbReference>
<dbReference type="SMART" id="SM00822">
    <property type="entry name" value="PKS_KR"/>
    <property type="match status" value="1"/>
</dbReference>
<dbReference type="InterPro" id="IPR009081">
    <property type="entry name" value="PP-bd_ACP"/>
</dbReference>
<dbReference type="Gene3D" id="3.40.50.150">
    <property type="entry name" value="Vaccinia Virus protein VP39"/>
    <property type="match status" value="1"/>
</dbReference>
<sequence>MKFLKSELEADHISGMSWNQWQEYDSDPVMKAKLYEDLRAHNADGQLAIRMGSNICKVLRKEVDPLQLMFGQDELLDQVYEQVVKLGDLPVLQKIYLGIVRHNSTNLNILEVGAGTGSSTAAMLDGLDMAQNDGQPRQSCISKYTFTDVSAGFFEKAKEKFKNYRHIMEFKTLNAEKDIITQGFEAGSYDFVVAGNVIHATANLRKTLSIIQKLLKPGGKLILQEGIRQDFLWSGLSFGQLPGWWLGVESIREWSPWITAPQWDTILKDSGFSGVDLNLRDRQNESLHTQSLIISTAVAENQEARNSVSKTYIISTFREPTELALELQNYLSSNLSVRNCFIIDYNELNTTELSSAVCISLMEVERPVLETLQQVEYENIQKLLATCGALLWITGDILEQPELNMISGLIRTVRWERDIDAANLITLSISSPAPPTSEIIQFISKLYVQQFVSHLLENKINGEFMLQNGQFLSGRLVSSDDANTYLASKFSRPTPVIQRLGDAGRPVKLATSSPGLLNKLEFITDPIYNEPLTETQVEIKIKAVGLNFRDLMIAMGEHMAYSLGNEAAGIVSRVGTQVTEFEPGDKVVYMCGLESTGCFHTYGRVDQNVVVHIPENISYEIAASLPCVYSTVIYGLADAARLQRGEKILIHAAAGGVGQAAINFAKHVGAEIYATVSTTEKRDLLINEYGISEENIFSSRDLTFVQGIMRVTNNKGIDVVLNSLAGEALRRSWDLLAPFGRFVEIGKKDAQANGKIELHPFLRNVTMTSVELPTMMRHRPSLIKRLTEDTMSLYAKGAIKEALPTKVMTFEQIEEGLRTLQSGKGVGKMVFVPNPDDMVPVVPAQLEPYKFSPDASYVLAGGLGGLGRSLARWMVSRGAEHLVFLSRSGNITEPVKEMQLELESKGCKIYIFTCDISDKERLTTVLRQCKNTLPPIRGCIQGSMILQDKMFENMLHETFQAAIRPKVRGSKNLHELLPNNMDFFVLLSSATGILGNRSQANYAAGNTYQDALARHRVSKGLPAATIDLGTVLSVGYVAENRDKTTMTKHLGTVLEVLREEEIHVLMEYIMDPRSKLDGTSCQLVSGLTDATMYHQRGIPMPTYLSYPLFTQLRNQSTSGDLSSGEDSAFLTQALLSTATTLTEATDIVGNALRFKLSSLLSIPIDNIDPAKSVSSNGVDSLVAMEFRTYLAKNIGADIPLLDIMGTDSIQTLSGKIAGLSKMVQISSSSVGVATV</sequence>
<evidence type="ECO:0000256" key="5">
    <source>
        <dbReference type="ARBA" id="ARBA00023268"/>
    </source>
</evidence>
<keyword evidence="2" id="KW-0597">Phosphoprotein</keyword>
<protein>
    <submittedName>
        <fullName evidence="8">Beta-ketoacyl synthase domain-containing protein</fullName>
    </submittedName>
</protein>
<proteinExistence type="predicted"/>
<dbReference type="InterPro" id="IPR013217">
    <property type="entry name" value="Methyltransf_12"/>
</dbReference>
<dbReference type="SMART" id="SM00829">
    <property type="entry name" value="PKS_ER"/>
    <property type="match status" value="1"/>
</dbReference>
<dbReference type="InterPro" id="IPR036291">
    <property type="entry name" value="NAD(P)-bd_dom_sf"/>
</dbReference>
<dbReference type="CDD" id="cd02440">
    <property type="entry name" value="AdoMet_MTases"/>
    <property type="match status" value="1"/>
</dbReference>
<dbReference type="SUPFAM" id="SSF47336">
    <property type="entry name" value="ACP-like"/>
    <property type="match status" value="1"/>
</dbReference>
<keyword evidence="5" id="KW-0511">Multifunctional enzyme</keyword>
<dbReference type="SMART" id="SM00823">
    <property type="entry name" value="PKS_PP"/>
    <property type="match status" value="1"/>
</dbReference>
<dbReference type="Pfam" id="PF00550">
    <property type="entry name" value="PP-binding"/>
    <property type="match status" value="1"/>
</dbReference>
<dbReference type="InterPro" id="IPR050444">
    <property type="entry name" value="Polyketide_Synthase"/>
</dbReference>
<dbReference type="InterPro" id="IPR020843">
    <property type="entry name" value="ER"/>
</dbReference>
<dbReference type="Gene3D" id="3.90.180.10">
    <property type="entry name" value="Medium-chain alcohol dehydrogenases, catalytic domain"/>
    <property type="match status" value="1"/>
</dbReference>
<evidence type="ECO:0000313" key="8">
    <source>
        <dbReference type="EMBL" id="KAL3426455.1"/>
    </source>
</evidence>
<keyword evidence="1" id="KW-0596">Phosphopantetheine</keyword>
<dbReference type="PANTHER" id="PTHR45681">
    <property type="entry name" value="POLYKETIDE SYNTHASE 44-RELATED"/>
    <property type="match status" value="1"/>
</dbReference>
<dbReference type="Gene3D" id="1.10.1200.10">
    <property type="entry name" value="ACP-like"/>
    <property type="match status" value="1"/>
</dbReference>
<dbReference type="CDD" id="cd05195">
    <property type="entry name" value="enoyl_red"/>
    <property type="match status" value="1"/>
</dbReference>
<dbReference type="SUPFAM" id="SSF51735">
    <property type="entry name" value="NAD(P)-binding Rossmann-fold domains"/>
    <property type="match status" value="2"/>
</dbReference>
<dbReference type="InterPro" id="IPR029063">
    <property type="entry name" value="SAM-dependent_MTases_sf"/>
</dbReference>
<dbReference type="Proteomes" id="UP001629113">
    <property type="component" value="Unassembled WGS sequence"/>
</dbReference>
<evidence type="ECO:0000256" key="1">
    <source>
        <dbReference type="ARBA" id="ARBA00022450"/>
    </source>
</evidence>
<dbReference type="EMBL" id="JBFCZG010000002">
    <property type="protein sequence ID" value="KAL3426455.1"/>
    <property type="molecule type" value="Genomic_DNA"/>
</dbReference>
<dbReference type="InterPro" id="IPR013149">
    <property type="entry name" value="ADH-like_C"/>
</dbReference>
<dbReference type="InterPro" id="IPR013154">
    <property type="entry name" value="ADH-like_N"/>
</dbReference>
<evidence type="ECO:0000256" key="6">
    <source>
        <dbReference type="ARBA" id="ARBA00023315"/>
    </source>
</evidence>
<gene>
    <name evidence="8" type="ORF">PVAG01_03246</name>
</gene>
<evidence type="ECO:0000256" key="2">
    <source>
        <dbReference type="ARBA" id="ARBA00022553"/>
    </source>
</evidence>
<dbReference type="SUPFAM" id="SSF50129">
    <property type="entry name" value="GroES-like"/>
    <property type="match status" value="1"/>
</dbReference>
<keyword evidence="9" id="KW-1185">Reference proteome</keyword>
<dbReference type="PANTHER" id="PTHR45681:SF6">
    <property type="entry name" value="POLYKETIDE SYNTHASE 37"/>
    <property type="match status" value="1"/>
</dbReference>
<dbReference type="Pfam" id="PF08659">
    <property type="entry name" value="KR"/>
    <property type="match status" value="1"/>
</dbReference>
<reference evidence="8 9" key="1">
    <citation type="submission" date="2024-06" db="EMBL/GenBank/DDBJ databases">
        <title>Complete genome of Phlyctema vagabunda strain 19-DSS-EL-015.</title>
        <authorList>
            <person name="Fiorenzani C."/>
        </authorList>
    </citation>
    <scope>NUCLEOTIDE SEQUENCE [LARGE SCALE GENOMIC DNA]</scope>
    <source>
        <strain evidence="8 9">19-DSS-EL-015</strain>
    </source>
</reference>
<accession>A0ABR4PTA5</accession>
<evidence type="ECO:0000313" key="9">
    <source>
        <dbReference type="Proteomes" id="UP001629113"/>
    </source>
</evidence>
<evidence type="ECO:0000256" key="3">
    <source>
        <dbReference type="ARBA" id="ARBA00022679"/>
    </source>
</evidence>
<keyword evidence="4" id="KW-0521">NADP</keyword>
<keyword evidence="6" id="KW-0012">Acyltransferase</keyword>